<dbReference type="RefSeq" id="WP_081102483.1">
    <property type="nucleotide sequence ID" value="NZ_KQ969040.1"/>
</dbReference>
<dbReference type="SUPFAM" id="SSF109604">
    <property type="entry name" value="HD-domain/PDEase-like"/>
    <property type="match status" value="1"/>
</dbReference>
<protein>
    <submittedName>
        <fullName evidence="1">Guanosine-3',5'-bis(Diphosphate) 3'-pyrophosphohydrolase</fullName>
        <ecNumber evidence="1">3.1.7.2</ecNumber>
    </submittedName>
</protein>
<name>A0A139M5Y3_STROR</name>
<dbReference type="EC" id="3.1.7.2" evidence="1"/>
<dbReference type="GO" id="GO:0008893">
    <property type="term" value="F:guanosine-3',5'-bis(diphosphate) 3'-diphosphatase activity"/>
    <property type="evidence" value="ECO:0007669"/>
    <property type="project" value="UniProtKB-EC"/>
</dbReference>
<evidence type="ECO:0000313" key="2">
    <source>
        <dbReference type="Proteomes" id="UP000070541"/>
    </source>
</evidence>
<dbReference type="Gene3D" id="1.10.3210.10">
    <property type="entry name" value="Hypothetical protein af1432"/>
    <property type="match status" value="1"/>
</dbReference>
<keyword evidence="1" id="KW-0378">Hydrolase</keyword>
<proteinExistence type="predicted"/>
<dbReference type="Proteomes" id="UP000070541">
    <property type="component" value="Unassembled WGS sequence"/>
</dbReference>
<dbReference type="EMBL" id="LQOG01000047">
    <property type="protein sequence ID" value="KXT59125.1"/>
    <property type="molecule type" value="Genomic_DNA"/>
</dbReference>
<dbReference type="AlphaFoldDB" id="A0A139M5Y3"/>
<organism evidence="1 2">
    <name type="scientific">Streptococcus oralis</name>
    <dbReference type="NCBI Taxonomy" id="1303"/>
    <lineage>
        <taxon>Bacteria</taxon>
        <taxon>Bacillati</taxon>
        <taxon>Bacillota</taxon>
        <taxon>Bacilli</taxon>
        <taxon>Lactobacillales</taxon>
        <taxon>Streptococcaceae</taxon>
        <taxon>Streptococcus</taxon>
    </lineage>
</organism>
<reference evidence="1 2" key="1">
    <citation type="submission" date="2016-01" db="EMBL/GenBank/DDBJ databases">
        <title>Highly variable Streptococcus oralis are common among viridans streptococci isolated from primates.</title>
        <authorList>
            <person name="Denapaite D."/>
            <person name="Rieger M."/>
            <person name="Koendgen S."/>
            <person name="Brueckner R."/>
            <person name="Ochigava I."/>
            <person name="Kappeler P."/>
            <person name="Maetz-Rensing K."/>
            <person name="Leendertz F."/>
            <person name="Hakenbeck R."/>
        </authorList>
    </citation>
    <scope>NUCLEOTIDE SEQUENCE [LARGE SCALE GENOMIC DNA]</scope>
    <source>
        <strain evidence="1 2">DD05</strain>
    </source>
</reference>
<gene>
    <name evidence="1" type="ORF">SORDD05_01770</name>
</gene>
<accession>A0A139M5Y3</accession>
<dbReference type="PATRIC" id="fig|1303.76.peg.1855"/>
<sequence length="144" mass="16148">MDTSKQPMLELALSIATEAHRGQFDKAGIDYIEHPIYVASQVDTEEEKAVALLHDVIEDSPFTAEELLLAGLLETVVTAVQILSKKKGQDYQTYLENVKSNPLARVVKLADLKHNSDLSRLSSVTDKDLERLEKYKKAIDYLSM</sequence>
<evidence type="ECO:0000313" key="1">
    <source>
        <dbReference type="EMBL" id="KXT59125.1"/>
    </source>
</evidence>
<comment type="caution">
    <text evidence="1">The sequence shown here is derived from an EMBL/GenBank/DDBJ whole genome shotgun (WGS) entry which is preliminary data.</text>
</comment>